<evidence type="ECO:0000313" key="11">
    <source>
        <dbReference type="Proteomes" id="UP000505306"/>
    </source>
</evidence>
<proteinExistence type="inferred from homology"/>
<evidence type="ECO:0000256" key="1">
    <source>
        <dbReference type="ARBA" id="ARBA00005189"/>
    </source>
</evidence>
<dbReference type="KEGG" id="mgel:G5B37_14590"/>
<dbReference type="FunFam" id="3.40.47.10:FF:000010">
    <property type="entry name" value="Acetyl-CoA acetyltransferase (Thiolase)"/>
    <property type="match status" value="1"/>
</dbReference>
<dbReference type="InterPro" id="IPR020617">
    <property type="entry name" value="Thiolase_C"/>
</dbReference>
<evidence type="ECO:0000259" key="8">
    <source>
        <dbReference type="Pfam" id="PF00108"/>
    </source>
</evidence>
<dbReference type="PANTHER" id="PTHR43853:SF21">
    <property type="entry name" value="STEROID 3-KETOACYL-COA THIOLASE"/>
    <property type="match status" value="1"/>
</dbReference>
<evidence type="ECO:0000256" key="2">
    <source>
        <dbReference type="ARBA" id="ARBA00010982"/>
    </source>
</evidence>
<dbReference type="NCBIfam" id="TIGR01930">
    <property type="entry name" value="AcCoA-C-Actrans"/>
    <property type="match status" value="1"/>
</dbReference>
<feature type="active site" description="Acyl-thioester intermediate" evidence="6">
    <location>
        <position position="91"/>
    </location>
</feature>
<comment type="pathway">
    <text evidence="1">Lipid metabolism.</text>
</comment>
<dbReference type="AlphaFoldDB" id="A0A6G6GQB2"/>
<accession>A0A6G6GQB2</accession>
<comment type="similarity">
    <text evidence="2 7">Belongs to the thiolase-like superfamily. Thiolase family.</text>
</comment>
<sequence>MKQAYIVKAYRTAVGKAPRGVFRFKRADDLAAETIQYMMKELPNLDAKRIDDVIVGNAMPEGSQGLNFGRLISLMGLDIVDVPGMTVNRFCSSGVETIALAAAKIQSGMADCIIAGGAESMSSVPMSGYKPELNYDIVKNGHEDYYWGMGNTAEAVANQFKVSREDQDEFAYNSHMKALKAQAEDRFQDQIVPIEVEQTYVDDNGKKATKKYTVTKDEGPRKGTSLEALAKLRPVFAQGGSVTAGNSSQMSDGAAFVMVMSEAMVKELNLEPIARMVNYAAMGVEPRIMGIGPVKAIPKALQQAGLKQDDINLIELNEAFASQSLAVIRELNLNPDIVNVNGGAIALGHPLGCTGAKLSVQLFDEMRKREMQGKYGMVTMCVGTGQGAAGIFEFLK</sequence>
<feature type="domain" description="Thiolase N-terminal" evidence="8">
    <location>
        <begin position="5"/>
        <end position="262"/>
    </location>
</feature>
<dbReference type="Proteomes" id="UP000505306">
    <property type="component" value="Chromosome"/>
</dbReference>
<dbReference type="Pfam" id="PF00108">
    <property type="entry name" value="Thiolase_N"/>
    <property type="match status" value="1"/>
</dbReference>
<dbReference type="GO" id="GO:0005737">
    <property type="term" value="C:cytoplasm"/>
    <property type="evidence" value="ECO:0007669"/>
    <property type="project" value="UniProtKB-ARBA"/>
</dbReference>
<reference evidence="10 11" key="1">
    <citation type="submission" date="2020-02" db="EMBL/GenBank/DDBJ databases">
        <title>Complete genome sequence of Flavobacteriaceae bacterium.</title>
        <authorList>
            <person name="Kim S.-J."/>
            <person name="Kim Y.-S."/>
            <person name="Kim K.-H."/>
        </authorList>
    </citation>
    <scope>NUCLEOTIDE SEQUENCE [LARGE SCALE GENOMIC DNA]</scope>
    <source>
        <strain evidence="10 11">RR4-40</strain>
    </source>
</reference>
<dbReference type="PROSITE" id="PS00098">
    <property type="entry name" value="THIOLASE_1"/>
    <property type="match status" value="1"/>
</dbReference>
<dbReference type="InterPro" id="IPR020610">
    <property type="entry name" value="Thiolase_AS"/>
</dbReference>
<dbReference type="InterPro" id="IPR016039">
    <property type="entry name" value="Thiolase-like"/>
</dbReference>
<dbReference type="RefSeq" id="WP_164680750.1">
    <property type="nucleotide sequence ID" value="NZ_CP049057.1"/>
</dbReference>
<feature type="active site" description="Proton acceptor" evidence="6">
    <location>
        <position position="349"/>
    </location>
</feature>
<dbReference type="PROSITE" id="PS00099">
    <property type="entry name" value="THIOLASE_3"/>
    <property type="match status" value="1"/>
</dbReference>
<dbReference type="InterPro" id="IPR002155">
    <property type="entry name" value="Thiolase"/>
</dbReference>
<dbReference type="PANTHER" id="PTHR43853">
    <property type="entry name" value="3-KETOACYL-COA THIOLASE, PEROXISOMAL"/>
    <property type="match status" value="1"/>
</dbReference>
<evidence type="ECO:0000256" key="3">
    <source>
        <dbReference type="ARBA" id="ARBA00022679"/>
    </source>
</evidence>
<dbReference type="SUPFAM" id="SSF53901">
    <property type="entry name" value="Thiolase-like"/>
    <property type="match status" value="2"/>
</dbReference>
<feature type="active site" description="Proton acceptor" evidence="6">
    <location>
        <position position="381"/>
    </location>
</feature>
<dbReference type="EMBL" id="CP049057">
    <property type="protein sequence ID" value="QIE60739.1"/>
    <property type="molecule type" value="Genomic_DNA"/>
</dbReference>
<feature type="domain" description="Thiolase C-terminal" evidence="9">
    <location>
        <begin position="271"/>
        <end position="393"/>
    </location>
</feature>
<dbReference type="Pfam" id="PF02803">
    <property type="entry name" value="Thiolase_C"/>
    <property type="match status" value="1"/>
</dbReference>
<organism evidence="10 11">
    <name type="scientific">Rasiella rasia</name>
    <dbReference type="NCBI Taxonomy" id="2744027"/>
    <lineage>
        <taxon>Bacteria</taxon>
        <taxon>Pseudomonadati</taxon>
        <taxon>Bacteroidota</taxon>
        <taxon>Flavobacteriia</taxon>
        <taxon>Flavobacteriales</taxon>
        <taxon>Flavobacteriaceae</taxon>
        <taxon>Rasiella</taxon>
    </lineage>
</organism>
<dbReference type="InterPro" id="IPR020613">
    <property type="entry name" value="Thiolase_CS"/>
</dbReference>
<evidence type="ECO:0000256" key="7">
    <source>
        <dbReference type="RuleBase" id="RU003557"/>
    </source>
</evidence>
<evidence type="ECO:0000259" key="9">
    <source>
        <dbReference type="Pfam" id="PF02803"/>
    </source>
</evidence>
<dbReference type="PROSITE" id="PS00737">
    <property type="entry name" value="THIOLASE_2"/>
    <property type="match status" value="1"/>
</dbReference>
<keyword evidence="11" id="KW-1185">Reference proteome</keyword>
<dbReference type="InterPro" id="IPR020616">
    <property type="entry name" value="Thiolase_N"/>
</dbReference>
<name>A0A6G6GQB2_9FLAO</name>
<evidence type="ECO:0000313" key="10">
    <source>
        <dbReference type="EMBL" id="QIE60739.1"/>
    </source>
</evidence>
<dbReference type="CDD" id="cd00751">
    <property type="entry name" value="thiolase"/>
    <property type="match status" value="1"/>
</dbReference>
<gene>
    <name evidence="10" type="ORF">G5B37_14590</name>
</gene>
<keyword evidence="3 7" id="KW-0808">Transferase</keyword>
<dbReference type="Gene3D" id="3.40.47.10">
    <property type="match status" value="1"/>
</dbReference>
<evidence type="ECO:0000256" key="5">
    <source>
        <dbReference type="ARBA" id="ARBA00024073"/>
    </source>
</evidence>
<dbReference type="EC" id="2.3.1.16" evidence="5"/>
<protein>
    <recommendedName>
        <fullName evidence="5">acetyl-CoA C-acyltransferase</fullName>
        <ecNumber evidence="5">2.3.1.16</ecNumber>
    </recommendedName>
</protein>
<dbReference type="InterPro" id="IPR020615">
    <property type="entry name" value="Thiolase_acyl_enz_int_AS"/>
</dbReference>
<dbReference type="InterPro" id="IPR050215">
    <property type="entry name" value="Thiolase-like_sf_Thiolase"/>
</dbReference>
<evidence type="ECO:0000256" key="6">
    <source>
        <dbReference type="PIRSR" id="PIRSR000429-1"/>
    </source>
</evidence>
<dbReference type="GO" id="GO:0003988">
    <property type="term" value="F:acetyl-CoA C-acyltransferase activity"/>
    <property type="evidence" value="ECO:0007669"/>
    <property type="project" value="UniProtKB-EC"/>
</dbReference>
<keyword evidence="4 7" id="KW-0012">Acyltransferase</keyword>
<evidence type="ECO:0000256" key="4">
    <source>
        <dbReference type="ARBA" id="ARBA00023315"/>
    </source>
</evidence>
<dbReference type="GO" id="GO:0006635">
    <property type="term" value="P:fatty acid beta-oxidation"/>
    <property type="evidence" value="ECO:0007669"/>
    <property type="project" value="TreeGrafter"/>
</dbReference>
<dbReference type="PIRSF" id="PIRSF000429">
    <property type="entry name" value="Ac-CoA_Ac_transf"/>
    <property type="match status" value="1"/>
</dbReference>
<dbReference type="GO" id="GO:0010124">
    <property type="term" value="P:phenylacetate catabolic process"/>
    <property type="evidence" value="ECO:0007669"/>
    <property type="project" value="TreeGrafter"/>
</dbReference>